<protein>
    <submittedName>
        <fullName evidence="2">FRG domain-containing protein</fullName>
    </submittedName>
</protein>
<comment type="caution">
    <text evidence="2">The sequence shown here is derived from an EMBL/GenBank/DDBJ whole genome shotgun (WGS) entry which is preliminary data.</text>
</comment>
<dbReference type="EMBL" id="JAGISH010000007">
    <property type="protein sequence ID" value="MBP0483649.1"/>
    <property type="molecule type" value="Genomic_DNA"/>
</dbReference>
<dbReference type="InterPro" id="IPR014966">
    <property type="entry name" value="FRG-dom"/>
</dbReference>
<evidence type="ECO:0000313" key="2">
    <source>
        <dbReference type="EMBL" id="MBP0483649.1"/>
    </source>
</evidence>
<name>A0A940S423_9RHOB</name>
<reference evidence="2" key="1">
    <citation type="submission" date="2021-03" db="EMBL/GenBank/DDBJ databases">
        <title>Sagittula salina sp. nov. strain M10.9X isolated from the marine waste.</title>
        <authorList>
            <person name="Satari L."/>
            <person name="Molina-Menor E."/>
            <person name="Vidal-Verdu A."/>
            <person name="Pascual J."/>
            <person name="Pereto J."/>
            <person name="Porcar M."/>
        </authorList>
    </citation>
    <scope>NUCLEOTIDE SEQUENCE</scope>
    <source>
        <strain evidence="2">M10.9X</strain>
    </source>
</reference>
<dbReference type="AlphaFoldDB" id="A0A940S423"/>
<dbReference type="SMART" id="SM00901">
    <property type="entry name" value="FRG"/>
    <property type="match status" value="1"/>
</dbReference>
<evidence type="ECO:0000313" key="3">
    <source>
        <dbReference type="Proteomes" id="UP000675940"/>
    </source>
</evidence>
<dbReference type="Proteomes" id="UP000675940">
    <property type="component" value="Unassembled WGS sequence"/>
</dbReference>
<dbReference type="RefSeq" id="WP_209361571.1">
    <property type="nucleotide sequence ID" value="NZ_JAGISH010000007.1"/>
</dbReference>
<gene>
    <name evidence="2" type="ORF">J5474_14280</name>
</gene>
<sequence length="277" mass="31576">MSKGITSVEGFVRKVFKIAKAGEETLFYRGHSNRDKYKLQPAIFRTPEERAAEPIMFRELLIANAPDFRDDASTFEKLVRMQHYSLPTRLLDISTNPLVALYFACKSSPDNTGEVIRFAVNHEYIKFFDSDTASCISNLAQLSQNDKVAIDFTKAGTDFNSQEAIRKLLHFIKEEKPYFTDTIIPDDLRRIICIRGKLSNTRIVSQSGAFLIFGLNAELPEEGDDDIKIERLTISAQAKPKILEELDTLALNESTIFPYIENSARYIATKYRPKNKM</sequence>
<proteinExistence type="predicted"/>
<evidence type="ECO:0000259" key="1">
    <source>
        <dbReference type="SMART" id="SM00901"/>
    </source>
</evidence>
<keyword evidence="3" id="KW-1185">Reference proteome</keyword>
<dbReference type="Pfam" id="PF08867">
    <property type="entry name" value="FRG"/>
    <property type="match status" value="1"/>
</dbReference>
<accession>A0A940S423</accession>
<feature type="domain" description="FRG" evidence="1">
    <location>
        <begin position="22"/>
        <end position="116"/>
    </location>
</feature>
<organism evidence="2 3">
    <name type="scientific">Sagittula salina</name>
    <dbReference type="NCBI Taxonomy" id="2820268"/>
    <lineage>
        <taxon>Bacteria</taxon>
        <taxon>Pseudomonadati</taxon>
        <taxon>Pseudomonadota</taxon>
        <taxon>Alphaproteobacteria</taxon>
        <taxon>Rhodobacterales</taxon>
        <taxon>Roseobacteraceae</taxon>
        <taxon>Sagittula</taxon>
    </lineage>
</organism>